<comment type="similarity">
    <text evidence="2">Belongs to the CPA3 antiporters (TC 2.A.63) subunit E family.</text>
</comment>
<accession>A0ABV7UDY3</accession>
<organism evidence="8 9">
    <name type="scientific">Camelimonas fluminis</name>
    <dbReference type="NCBI Taxonomy" id="1576911"/>
    <lineage>
        <taxon>Bacteria</taxon>
        <taxon>Pseudomonadati</taxon>
        <taxon>Pseudomonadota</taxon>
        <taxon>Alphaproteobacteria</taxon>
        <taxon>Hyphomicrobiales</taxon>
        <taxon>Chelatococcaceae</taxon>
        <taxon>Camelimonas</taxon>
    </lineage>
</organism>
<dbReference type="Pfam" id="PF01899">
    <property type="entry name" value="MNHE"/>
    <property type="match status" value="1"/>
</dbReference>
<evidence type="ECO:0000313" key="9">
    <source>
        <dbReference type="Proteomes" id="UP001595704"/>
    </source>
</evidence>
<sequence length="189" mass="20593">MAAHGLPEGEAGSRAGLDGRAGARKPRLHGMLTLWLVLFAVWTIANTSLALDIALTGAAITGALAWAFTTHNDAWCSVRWTPRGLYHLLAYVGVFLVELVKANLQMLRYVYARRIDINPGIVQVRTRLVSPLGRLALANTIALTPGSLVLALEDDLLFVHWLDVKTTDTDAATEAIVAPFERHLEKVFG</sequence>
<keyword evidence="3" id="KW-1003">Cell membrane</keyword>
<feature type="transmembrane region" description="Helical" evidence="7">
    <location>
        <begin position="34"/>
        <end position="65"/>
    </location>
</feature>
<reference evidence="9" key="1">
    <citation type="journal article" date="2019" name="Int. J. Syst. Evol. Microbiol.">
        <title>The Global Catalogue of Microorganisms (GCM) 10K type strain sequencing project: providing services to taxonomists for standard genome sequencing and annotation.</title>
        <authorList>
            <consortium name="The Broad Institute Genomics Platform"/>
            <consortium name="The Broad Institute Genome Sequencing Center for Infectious Disease"/>
            <person name="Wu L."/>
            <person name="Ma J."/>
        </authorList>
    </citation>
    <scope>NUCLEOTIDE SEQUENCE [LARGE SCALE GENOMIC DNA]</scope>
    <source>
        <strain evidence="9">KCTC 42282</strain>
    </source>
</reference>
<dbReference type="InterPro" id="IPR002758">
    <property type="entry name" value="Cation_antiport_E"/>
</dbReference>
<evidence type="ECO:0000256" key="7">
    <source>
        <dbReference type="SAM" id="Phobius"/>
    </source>
</evidence>
<evidence type="ECO:0000256" key="6">
    <source>
        <dbReference type="ARBA" id="ARBA00023136"/>
    </source>
</evidence>
<evidence type="ECO:0000256" key="2">
    <source>
        <dbReference type="ARBA" id="ARBA00006228"/>
    </source>
</evidence>
<feature type="transmembrane region" description="Helical" evidence="7">
    <location>
        <begin position="85"/>
        <end position="104"/>
    </location>
</feature>
<gene>
    <name evidence="8" type="ORF">ACFONL_05175</name>
</gene>
<proteinExistence type="inferred from homology"/>
<dbReference type="PANTHER" id="PTHR34584:SF1">
    <property type="entry name" value="NA(+)_H(+) ANTIPORTER SUBUNIT E1"/>
    <property type="match status" value="1"/>
</dbReference>
<protein>
    <submittedName>
        <fullName evidence="8">Na+/H+ antiporter subunit E</fullName>
    </submittedName>
</protein>
<comment type="caution">
    <text evidence="8">The sequence shown here is derived from an EMBL/GenBank/DDBJ whole genome shotgun (WGS) entry which is preliminary data.</text>
</comment>
<dbReference type="RefSeq" id="WP_244642760.1">
    <property type="nucleotide sequence ID" value="NZ_BNCG01000002.1"/>
</dbReference>
<evidence type="ECO:0000256" key="1">
    <source>
        <dbReference type="ARBA" id="ARBA00004651"/>
    </source>
</evidence>
<evidence type="ECO:0000256" key="4">
    <source>
        <dbReference type="ARBA" id="ARBA00022692"/>
    </source>
</evidence>
<name>A0ABV7UDY3_9HYPH</name>
<dbReference type="PANTHER" id="PTHR34584">
    <property type="entry name" value="NA(+)/H(+) ANTIPORTER SUBUNIT E1"/>
    <property type="match status" value="1"/>
</dbReference>
<keyword evidence="9" id="KW-1185">Reference proteome</keyword>
<keyword evidence="5 7" id="KW-1133">Transmembrane helix</keyword>
<dbReference type="Proteomes" id="UP001595704">
    <property type="component" value="Unassembled WGS sequence"/>
</dbReference>
<keyword evidence="6 7" id="KW-0472">Membrane</keyword>
<comment type="subcellular location">
    <subcellularLocation>
        <location evidence="1">Cell membrane</location>
        <topology evidence="1">Multi-pass membrane protein</topology>
    </subcellularLocation>
</comment>
<evidence type="ECO:0000256" key="5">
    <source>
        <dbReference type="ARBA" id="ARBA00022989"/>
    </source>
</evidence>
<keyword evidence="4 7" id="KW-0812">Transmembrane</keyword>
<dbReference type="EMBL" id="JBHRYC010000026">
    <property type="protein sequence ID" value="MFC3636773.1"/>
    <property type="molecule type" value="Genomic_DNA"/>
</dbReference>
<dbReference type="PIRSF" id="PIRSF019239">
    <property type="entry name" value="MrpE"/>
    <property type="match status" value="1"/>
</dbReference>
<evidence type="ECO:0000256" key="3">
    <source>
        <dbReference type="ARBA" id="ARBA00022475"/>
    </source>
</evidence>
<evidence type="ECO:0000313" key="8">
    <source>
        <dbReference type="EMBL" id="MFC3636773.1"/>
    </source>
</evidence>